<dbReference type="Proteomes" id="UP001367508">
    <property type="component" value="Unassembled WGS sequence"/>
</dbReference>
<dbReference type="AlphaFoldDB" id="A0AAN9PQ87"/>
<accession>A0AAN9PQ87</accession>
<proteinExistence type="predicted"/>
<comment type="caution">
    <text evidence="2">The sequence shown here is derived from an EMBL/GenBank/DDBJ whole genome shotgun (WGS) entry which is preliminary data.</text>
</comment>
<evidence type="ECO:0000256" key="1">
    <source>
        <dbReference type="SAM" id="MobiDB-lite"/>
    </source>
</evidence>
<keyword evidence="3" id="KW-1185">Reference proteome</keyword>
<name>A0AAN9PQ87_CANGL</name>
<gene>
    <name evidence="2" type="ORF">VNO77_43870</name>
</gene>
<dbReference type="EMBL" id="JAYMYQ010000011">
    <property type="protein sequence ID" value="KAK7305957.1"/>
    <property type="molecule type" value="Genomic_DNA"/>
</dbReference>
<protein>
    <submittedName>
        <fullName evidence="2">Uncharacterized protein</fullName>
    </submittedName>
</protein>
<evidence type="ECO:0000313" key="3">
    <source>
        <dbReference type="Proteomes" id="UP001367508"/>
    </source>
</evidence>
<sequence>MAYMVSVIKVKVWGNKGMSLLMGLRERGTSSPGFMVVAGNEKKNHAIHDSGSNGGRMWLFKMVTREDFSSSCFGVKEIQMRVEDKKTTRLANGIDESSEMGDGGNSYE</sequence>
<evidence type="ECO:0000313" key="2">
    <source>
        <dbReference type="EMBL" id="KAK7305957.1"/>
    </source>
</evidence>
<feature type="region of interest" description="Disordered" evidence="1">
    <location>
        <begin position="89"/>
        <end position="108"/>
    </location>
</feature>
<organism evidence="2 3">
    <name type="scientific">Canavalia gladiata</name>
    <name type="common">Sword bean</name>
    <name type="synonym">Dolichos gladiatus</name>
    <dbReference type="NCBI Taxonomy" id="3824"/>
    <lineage>
        <taxon>Eukaryota</taxon>
        <taxon>Viridiplantae</taxon>
        <taxon>Streptophyta</taxon>
        <taxon>Embryophyta</taxon>
        <taxon>Tracheophyta</taxon>
        <taxon>Spermatophyta</taxon>
        <taxon>Magnoliopsida</taxon>
        <taxon>eudicotyledons</taxon>
        <taxon>Gunneridae</taxon>
        <taxon>Pentapetalae</taxon>
        <taxon>rosids</taxon>
        <taxon>fabids</taxon>
        <taxon>Fabales</taxon>
        <taxon>Fabaceae</taxon>
        <taxon>Papilionoideae</taxon>
        <taxon>50 kb inversion clade</taxon>
        <taxon>NPAAA clade</taxon>
        <taxon>indigoferoid/millettioid clade</taxon>
        <taxon>Phaseoleae</taxon>
        <taxon>Canavalia</taxon>
    </lineage>
</organism>
<reference evidence="2 3" key="1">
    <citation type="submission" date="2024-01" db="EMBL/GenBank/DDBJ databases">
        <title>The genomes of 5 underutilized Papilionoideae crops provide insights into root nodulation and disease resistanc.</title>
        <authorList>
            <person name="Jiang F."/>
        </authorList>
    </citation>
    <scope>NUCLEOTIDE SEQUENCE [LARGE SCALE GENOMIC DNA]</scope>
    <source>
        <strain evidence="2">LVBAO_FW01</strain>
        <tissue evidence="2">Leaves</tissue>
    </source>
</reference>